<dbReference type="STRING" id="42354.SAMN05216333_1491"/>
<name>A0A1H8V9G1_9PROT</name>
<gene>
    <name evidence="1" type="ORF">SAMN05216333_1491</name>
</gene>
<protein>
    <submittedName>
        <fullName evidence="1">Transposase</fullName>
    </submittedName>
</protein>
<dbReference type="GO" id="GO:0006313">
    <property type="term" value="P:DNA transposition"/>
    <property type="evidence" value="ECO:0007669"/>
    <property type="project" value="InterPro"/>
</dbReference>
<keyword evidence="2" id="KW-1185">Reference proteome</keyword>
<evidence type="ECO:0000313" key="2">
    <source>
        <dbReference type="Proteomes" id="UP000198814"/>
    </source>
</evidence>
<reference evidence="2" key="1">
    <citation type="submission" date="2016-10" db="EMBL/GenBank/DDBJ databases">
        <authorList>
            <person name="Varghese N."/>
            <person name="Submissions S."/>
        </authorList>
    </citation>
    <scope>NUCLEOTIDE SEQUENCE [LARGE SCALE GENOMIC DNA]</scope>
    <source>
        <strain evidence="2">Nm76</strain>
    </source>
</reference>
<dbReference type="GO" id="GO:0004803">
    <property type="term" value="F:transposase activity"/>
    <property type="evidence" value="ECO:0007669"/>
    <property type="project" value="InterPro"/>
</dbReference>
<dbReference type="Proteomes" id="UP000198814">
    <property type="component" value="Unassembled WGS sequence"/>
</dbReference>
<dbReference type="InterPro" id="IPR002514">
    <property type="entry name" value="Transposase_8"/>
</dbReference>
<dbReference type="SUPFAM" id="SSF46689">
    <property type="entry name" value="Homeodomain-like"/>
    <property type="match status" value="1"/>
</dbReference>
<evidence type="ECO:0000313" key="1">
    <source>
        <dbReference type="EMBL" id="SEP12045.1"/>
    </source>
</evidence>
<dbReference type="EMBL" id="FODO01000049">
    <property type="protein sequence ID" value="SEP12045.1"/>
    <property type="molecule type" value="Genomic_DNA"/>
</dbReference>
<accession>A0A1H8V9G1</accession>
<proteinExistence type="predicted"/>
<sequence length="42" mass="4780">MITRKQYAKEFKLDAISLVLEQGHTASEVSRSLEINANMLRS</sequence>
<dbReference type="GO" id="GO:0003677">
    <property type="term" value="F:DNA binding"/>
    <property type="evidence" value="ECO:0007669"/>
    <property type="project" value="InterPro"/>
</dbReference>
<organism evidence="1 2">
    <name type="scientific">Nitrosomonas oligotropha</name>
    <dbReference type="NCBI Taxonomy" id="42354"/>
    <lineage>
        <taxon>Bacteria</taxon>
        <taxon>Pseudomonadati</taxon>
        <taxon>Pseudomonadota</taxon>
        <taxon>Betaproteobacteria</taxon>
        <taxon>Nitrosomonadales</taxon>
        <taxon>Nitrosomonadaceae</taxon>
        <taxon>Nitrosomonas</taxon>
    </lineage>
</organism>
<dbReference type="AlphaFoldDB" id="A0A1H8V9G1"/>
<dbReference type="InterPro" id="IPR009057">
    <property type="entry name" value="Homeodomain-like_sf"/>
</dbReference>
<dbReference type="Pfam" id="PF01527">
    <property type="entry name" value="HTH_Tnp_1"/>
    <property type="match status" value="1"/>
</dbReference>